<evidence type="ECO:0000313" key="1">
    <source>
        <dbReference type="EMBL" id="MBM7643489.1"/>
    </source>
</evidence>
<protein>
    <submittedName>
        <fullName evidence="1">Accessory secretory protein Asp3</fullName>
    </submittedName>
</protein>
<dbReference type="NCBIfam" id="TIGR03711">
    <property type="entry name" value="acc_sec_asp3"/>
    <property type="match status" value="1"/>
</dbReference>
<dbReference type="EMBL" id="JAFBEH010000047">
    <property type="protein sequence ID" value="MBM7643489.1"/>
    <property type="molecule type" value="Genomic_DNA"/>
</dbReference>
<dbReference type="RefSeq" id="WP_205010340.1">
    <property type="nucleotide sequence ID" value="NZ_JAFBEH010000047.1"/>
</dbReference>
<reference evidence="1 2" key="1">
    <citation type="submission" date="2021-01" db="EMBL/GenBank/DDBJ databases">
        <title>Genomic Encyclopedia of Type Strains, Phase IV (KMG-IV): sequencing the most valuable type-strain genomes for metagenomic binning, comparative biology and taxonomic classification.</title>
        <authorList>
            <person name="Goeker M."/>
        </authorList>
    </citation>
    <scope>NUCLEOTIDE SEQUENCE [LARGE SCALE GENOMIC DNA]</scope>
    <source>
        <strain evidence="1 2">DSM 27382</strain>
    </source>
</reference>
<accession>A0ABS2PVK5</accession>
<sequence>MTRQLLKKIEWQDVRSGSTYLYGSLLRIEEDGQAILDNERMAPGKPLANFLSRTNYQGNRFSPILPILEAGQTYDVVANLETIPENRYYIQIDFFNRQNETIQSKIFRVGEERFVCPEDTFSYQLTVRSAGCSRLTYRNVTLYHVTQEASEEISLPSASYQKENLPEELDFIRDLIHLEQ</sequence>
<name>A0ABS2PVK5_9STRE</name>
<organism evidence="1 2">
    <name type="scientific">Streptococcus loxodontisalivarius</name>
    <dbReference type="NCBI Taxonomy" id="1349415"/>
    <lineage>
        <taxon>Bacteria</taxon>
        <taxon>Bacillati</taxon>
        <taxon>Bacillota</taxon>
        <taxon>Bacilli</taxon>
        <taxon>Lactobacillales</taxon>
        <taxon>Streptococcaceae</taxon>
        <taxon>Streptococcus</taxon>
    </lineage>
</organism>
<gene>
    <name evidence="1" type="ORF">JOC28_001800</name>
</gene>
<comment type="caution">
    <text evidence="1">The sequence shown here is derived from an EMBL/GenBank/DDBJ whole genome shotgun (WGS) entry which is preliminary data.</text>
</comment>
<dbReference type="Pfam" id="PF15432">
    <property type="entry name" value="Sec-ASP3"/>
    <property type="match status" value="1"/>
</dbReference>
<keyword evidence="2" id="KW-1185">Reference proteome</keyword>
<proteinExistence type="predicted"/>
<dbReference type="Proteomes" id="UP000697472">
    <property type="component" value="Unassembled WGS sequence"/>
</dbReference>
<dbReference type="InterPro" id="IPR022259">
    <property type="entry name" value="Acessory_Sec_prot_Asp3"/>
</dbReference>
<evidence type="ECO:0000313" key="2">
    <source>
        <dbReference type="Proteomes" id="UP000697472"/>
    </source>
</evidence>